<comment type="caution">
    <text evidence="7">Lacks conserved residue(s) required for the propagation of feature annotation.</text>
</comment>
<keyword evidence="4 7" id="KW-0812">Transmembrane</keyword>
<comment type="caution">
    <text evidence="8">The sequence shown here is derived from an EMBL/GenBank/DDBJ whole genome shotgun (WGS) entry which is preliminary data.</text>
</comment>
<sequence length="230" mass="25065">MAPSRHYTGGRRTKTWEKLAGTHGARRAATMPEVGLLGQFISYYATLVFIMNPFGAAPIFLDTVEKLHPWERRRLANFVTMVVIGLLFFVAFTGDLLLRLYMISIDEFRFAGGIVLLGIALHRLEGHAKTQTPDPRDAALVPLTMPLLVGPATITYVIVFTTEGNRIALLAAIVAAAATVWAFLVAAEAVLKFLGRSTMRVLTRITSLFVAGVGASMIHAALVDWGIAVR</sequence>
<organism evidence="8 9">
    <name type="scientific">Pyrodictium delaneyi</name>
    <dbReference type="NCBI Taxonomy" id="1273541"/>
    <lineage>
        <taxon>Archaea</taxon>
        <taxon>Thermoproteota</taxon>
        <taxon>Thermoprotei</taxon>
        <taxon>Desulfurococcales</taxon>
        <taxon>Pyrodictiaceae</taxon>
        <taxon>Pyrodictium</taxon>
    </lineage>
</organism>
<protein>
    <recommendedName>
        <fullName evidence="7">UPF0056 membrane protein</fullName>
    </recommendedName>
</protein>
<dbReference type="EMBL" id="NCQP01000009">
    <property type="protein sequence ID" value="OWJ53810.1"/>
    <property type="molecule type" value="Genomic_DNA"/>
</dbReference>
<keyword evidence="5 7" id="KW-1133">Transmembrane helix</keyword>
<dbReference type="Pfam" id="PF01914">
    <property type="entry name" value="MarC"/>
    <property type="match status" value="1"/>
</dbReference>
<dbReference type="PANTHER" id="PTHR33508">
    <property type="entry name" value="UPF0056 MEMBRANE PROTEIN YHCE"/>
    <property type="match status" value="1"/>
</dbReference>
<reference evidence="8 9" key="1">
    <citation type="submission" date="2017-05" db="EMBL/GenBank/DDBJ databases">
        <title>The draft genome of the hyperthermophilic archaeon 'Pyrodictium delaneyi strain Hulk', an iron and nitrate reducer, reveals the capacity for sulfate reduction.</title>
        <authorList>
            <person name="Demey L.M."/>
            <person name="Miller C."/>
            <person name="Manzella M."/>
            <person name="Reguera G."/>
            <person name="Kashefi K."/>
        </authorList>
    </citation>
    <scope>NUCLEOTIDE SEQUENCE [LARGE SCALE GENOMIC DNA]</scope>
    <source>
        <strain evidence="8 9">Hulk</strain>
    </source>
</reference>
<name>A0A211YLC0_9CREN</name>
<evidence type="ECO:0000256" key="5">
    <source>
        <dbReference type="ARBA" id="ARBA00022989"/>
    </source>
</evidence>
<evidence type="ECO:0000313" key="8">
    <source>
        <dbReference type="EMBL" id="OWJ53810.1"/>
    </source>
</evidence>
<evidence type="ECO:0000256" key="1">
    <source>
        <dbReference type="ARBA" id="ARBA00004651"/>
    </source>
</evidence>
<evidence type="ECO:0000256" key="2">
    <source>
        <dbReference type="ARBA" id="ARBA00009784"/>
    </source>
</evidence>
<evidence type="ECO:0000256" key="6">
    <source>
        <dbReference type="ARBA" id="ARBA00023136"/>
    </source>
</evidence>
<evidence type="ECO:0000313" key="9">
    <source>
        <dbReference type="Proteomes" id="UP000196694"/>
    </source>
</evidence>
<dbReference type="InterPro" id="IPR002771">
    <property type="entry name" value="Multi_antbiot-R_MarC"/>
</dbReference>
<proteinExistence type="inferred from homology"/>
<evidence type="ECO:0000256" key="3">
    <source>
        <dbReference type="ARBA" id="ARBA00022475"/>
    </source>
</evidence>
<feature type="transmembrane region" description="Helical" evidence="7">
    <location>
        <begin position="75"/>
        <end position="102"/>
    </location>
</feature>
<dbReference type="PANTHER" id="PTHR33508:SF1">
    <property type="entry name" value="UPF0056 MEMBRANE PROTEIN YHCE"/>
    <property type="match status" value="1"/>
</dbReference>
<evidence type="ECO:0000256" key="7">
    <source>
        <dbReference type="RuleBase" id="RU362048"/>
    </source>
</evidence>
<feature type="transmembrane region" description="Helical" evidence="7">
    <location>
        <begin position="167"/>
        <end position="187"/>
    </location>
</feature>
<gene>
    <name evidence="8" type="ORF">Pdsh_10250</name>
</gene>
<keyword evidence="3" id="KW-1003">Cell membrane</keyword>
<keyword evidence="6 7" id="KW-0472">Membrane</keyword>
<comment type="similarity">
    <text evidence="2 7">Belongs to the UPF0056 (MarC) family.</text>
</comment>
<keyword evidence="9" id="KW-1185">Reference proteome</keyword>
<evidence type="ECO:0000256" key="4">
    <source>
        <dbReference type="ARBA" id="ARBA00022692"/>
    </source>
</evidence>
<dbReference type="NCBIfam" id="TIGR00427">
    <property type="entry name" value="NAAT family transporter"/>
    <property type="match status" value="1"/>
</dbReference>
<dbReference type="GO" id="GO:0005886">
    <property type="term" value="C:plasma membrane"/>
    <property type="evidence" value="ECO:0007669"/>
    <property type="project" value="UniProtKB-SubCell"/>
</dbReference>
<dbReference type="Proteomes" id="UP000196694">
    <property type="component" value="Unassembled WGS sequence"/>
</dbReference>
<feature type="transmembrane region" description="Helical" evidence="7">
    <location>
        <begin position="208"/>
        <end position="228"/>
    </location>
</feature>
<dbReference type="AlphaFoldDB" id="A0A211YLC0"/>
<comment type="subcellular location">
    <subcellularLocation>
        <location evidence="1 7">Cell membrane</location>
        <topology evidence="1 7">Multi-pass membrane protein</topology>
    </subcellularLocation>
</comment>
<feature type="transmembrane region" description="Helical" evidence="7">
    <location>
        <begin position="41"/>
        <end position="63"/>
    </location>
</feature>
<accession>A0A211YLC0</accession>
<feature type="transmembrane region" description="Helical" evidence="7">
    <location>
        <begin position="138"/>
        <end position="161"/>
    </location>
</feature>